<keyword evidence="1" id="KW-0472">Membrane</keyword>
<name>A0A0K1XC25_9GAMM</name>
<dbReference type="PATRIC" id="fig|1698446.3.peg.225"/>
<dbReference type="InterPro" id="IPR005240">
    <property type="entry name" value="DUF389"/>
</dbReference>
<dbReference type="Proteomes" id="UP000063953">
    <property type="component" value="Chromosome"/>
</dbReference>
<protein>
    <submittedName>
        <fullName evidence="3">DUF389 domain-containing protein</fullName>
    </submittedName>
</protein>
<dbReference type="PANTHER" id="PTHR20992">
    <property type="entry name" value="AT15442P-RELATED"/>
    <property type="match status" value="1"/>
</dbReference>
<dbReference type="Gene3D" id="2.60.200.40">
    <property type="match status" value="1"/>
</dbReference>
<evidence type="ECO:0000313" key="3">
    <source>
        <dbReference type="EMBL" id="MDM1696587.1"/>
    </source>
</evidence>
<feature type="transmembrane region" description="Helical" evidence="1">
    <location>
        <begin position="384"/>
        <end position="405"/>
    </location>
</feature>
<dbReference type="STRING" id="1697053.AKN87_04220"/>
<feature type="transmembrane region" description="Helical" evidence="1">
    <location>
        <begin position="482"/>
        <end position="503"/>
    </location>
</feature>
<feature type="transmembrane region" description="Helical" evidence="1">
    <location>
        <begin position="509"/>
        <end position="533"/>
    </location>
</feature>
<reference evidence="3" key="2">
    <citation type="submission" date="2020-06" db="EMBL/GenBank/DDBJ databases">
        <authorList>
            <person name="Dong N."/>
        </authorList>
    </citation>
    <scope>NUCLEOTIDE SEQUENCE</scope>
    <source>
        <strain evidence="3">DF46-2-2</strain>
    </source>
</reference>
<keyword evidence="1" id="KW-1133">Transmembrane helix</keyword>
<reference evidence="3" key="3">
    <citation type="journal article" date="2022" name="Sci. Total Environ.">
        <title>Prevalence, transmission, and molecular epidemiology of tet(X)-positive bacteria among humans, animals, and environmental niches in China: An epidemiological, and genomic-based study.</title>
        <authorList>
            <person name="Dong N."/>
            <person name="Zeng Y."/>
            <person name="Cai C."/>
            <person name="Sun C."/>
            <person name="Lu J."/>
            <person name="Liu C."/>
            <person name="Zhou H."/>
            <person name="Sun Q."/>
            <person name="Shu L."/>
            <person name="Wang H."/>
            <person name="Wang Y."/>
            <person name="Wang S."/>
            <person name="Wu C."/>
            <person name="Chan E.W."/>
            <person name="Chen G."/>
            <person name="Shen Z."/>
            <person name="Chen S."/>
            <person name="Zhang R."/>
        </authorList>
    </citation>
    <scope>NUCLEOTIDE SEQUENCE</scope>
    <source>
        <strain evidence="3">DF46-2-2</strain>
    </source>
</reference>
<evidence type="ECO:0000313" key="2">
    <source>
        <dbReference type="EMBL" id="AKX58886.1"/>
    </source>
</evidence>
<gene>
    <name evidence="2" type="ORF">AKN88_02245</name>
    <name evidence="3" type="ORF">HX099_07930</name>
</gene>
<proteinExistence type="predicted"/>
<dbReference type="RefSeq" id="WP_053099796.1">
    <property type="nucleotide sequence ID" value="NZ_CP012362.1"/>
</dbReference>
<accession>A0A0K1XC25</accession>
<reference evidence="2 4" key="1">
    <citation type="journal article" date="2015" name="Genome Announc.">
        <title>Genome Sequences of Oblitimonas alkaliphila gen. nov. sp. nov. (Proposed), a Novel Bacterium of the Pseudomonadaceae Family.</title>
        <authorList>
            <person name="Lauer A.C."/>
            <person name="Nicholson A.C."/>
            <person name="Humrighouse B.W."/>
            <person name="Emery B."/>
            <person name="Drobish A."/>
            <person name="Juieng P."/>
            <person name="Loparev V."/>
            <person name="McQuiston J.R."/>
        </authorList>
    </citation>
    <scope>NUCLEOTIDE SEQUENCE [LARGE SCALE GENOMIC DNA]</scope>
    <source>
        <strain evidence="2 4">E5571</strain>
    </source>
</reference>
<dbReference type="Pfam" id="PF04087">
    <property type="entry name" value="DUF389"/>
    <property type="match status" value="1"/>
</dbReference>
<dbReference type="SUPFAM" id="SSF111331">
    <property type="entry name" value="NAD kinase/diacylglycerol kinase-like"/>
    <property type="match status" value="1"/>
</dbReference>
<feature type="transmembrane region" description="Helical" evidence="1">
    <location>
        <begin position="451"/>
        <end position="470"/>
    </location>
</feature>
<evidence type="ECO:0000256" key="1">
    <source>
        <dbReference type="SAM" id="Phobius"/>
    </source>
</evidence>
<feature type="transmembrane region" description="Helical" evidence="1">
    <location>
        <begin position="417"/>
        <end position="439"/>
    </location>
</feature>
<sequence length="644" mass="70646">MFVKTALLIYPSPTHPLVASAETFAREHQIKLTGIALADFLAAPGRALDLAEHVVVLADDETMADLVSLAKTLNFSLGIIPLENQVRLHEWFMFPTQTDDCLPLAFQLPNKSVDVLRCNNETALGSVMLGDTPFLDQSSKAYRARNQSAWRRLVYTVLLIINSLRNLFTIHPFGITLTVGQNKPVKTAITGMISIENNVNNAAARMLTTSISVQDGKVSSILIAPKSIMDYLAFLLKAVFHKDKTSAKLPKAISYIRSQYLKIESQKPLTYYLDSQPRSANCIEMELYPEAVKLNLSDEYFAAQGGQRGGKDTLKLENLPHNEERISMIQRRLPLFTNAVEEDFRELFLQLRDNAKSQSSFIALMILSSLVATLGLFLSSPAVIIGAMVLAPLMAPIISLAMGVLRSEQQLIKQSLTTIGIGVTLALLTSALLALIIPISKVTGEISGRLHPNLLDLGVAVFSGVAGAYAHARESIMKSMPGVAIAVALVPPLCVVGIGIGWWEWEVMSGAALLFLTNLVGIALAAAVTFLVLGYAPLVKAHRGLVLSLTILAVITVPLTFSFHNMYQIWRVEQVVLDKTLQINGKNLQLDNVQVQFSRADIIIQANVSSEVNVLYQDLVELKQHLERELQHSVKLKATPRITL</sequence>
<dbReference type="Proteomes" id="UP001173465">
    <property type="component" value="Unassembled WGS sequence"/>
</dbReference>
<dbReference type="AlphaFoldDB" id="A0A0K1XC25"/>
<dbReference type="InterPro" id="IPR016064">
    <property type="entry name" value="NAD/diacylglycerol_kinase_sf"/>
</dbReference>
<feature type="transmembrane region" description="Helical" evidence="1">
    <location>
        <begin position="361"/>
        <end position="378"/>
    </location>
</feature>
<dbReference type="EMBL" id="JACANB010000004">
    <property type="protein sequence ID" value="MDM1696587.1"/>
    <property type="molecule type" value="Genomic_DNA"/>
</dbReference>
<dbReference type="OrthoDB" id="9790659at2"/>
<keyword evidence="4" id="KW-1185">Reference proteome</keyword>
<feature type="transmembrane region" description="Helical" evidence="1">
    <location>
        <begin position="545"/>
        <end position="567"/>
    </location>
</feature>
<keyword evidence="1" id="KW-0812">Transmembrane</keyword>
<dbReference type="EMBL" id="CP012365">
    <property type="protein sequence ID" value="AKX58886.1"/>
    <property type="molecule type" value="Genomic_DNA"/>
</dbReference>
<evidence type="ECO:0000313" key="4">
    <source>
        <dbReference type="Proteomes" id="UP000063953"/>
    </source>
</evidence>
<organism evidence="2 4">
    <name type="scientific">Thiopseudomonas alkaliphila</name>
    <dbReference type="NCBI Taxonomy" id="1697053"/>
    <lineage>
        <taxon>Bacteria</taxon>
        <taxon>Pseudomonadati</taxon>
        <taxon>Pseudomonadota</taxon>
        <taxon>Gammaproteobacteria</taxon>
        <taxon>Pseudomonadales</taxon>
        <taxon>Pseudomonadaceae</taxon>
        <taxon>Thiopseudomonas</taxon>
    </lineage>
</organism>
<dbReference type="PANTHER" id="PTHR20992:SF9">
    <property type="entry name" value="AT15442P-RELATED"/>
    <property type="match status" value="1"/>
</dbReference>